<dbReference type="Gene3D" id="1.10.1740.10">
    <property type="match status" value="1"/>
</dbReference>
<gene>
    <name evidence="4" type="ORF">JMJ54_13705</name>
</gene>
<dbReference type="InterPro" id="IPR014303">
    <property type="entry name" value="RNA_pol_sigma-70_ECF"/>
</dbReference>
<dbReference type="EMBL" id="JAESND010000007">
    <property type="protein sequence ID" value="MBM3116885.1"/>
    <property type="molecule type" value="Genomic_DNA"/>
</dbReference>
<dbReference type="NCBIfam" id="TIGR02957">
    <property type="entry name" value="SigX4"/>
    <property type="match status" value="1"/>
</dbReference>
<evidence type="ECO:0000259" key="3">
    <source>
        <dbReference type="Pfam" id="PF08281"/>
    </source>
</evidence>
<proteinExistence type="predicted"/>
<dbReference type="NCBIfam" id="TIGR02937">
    <property type="entry name" value="sigma70-ECF"/>
    <property type="match status" value="1"/>
</dbReference>
<evidence type="ECO:0000313" key="5">
    <source>
        <dbReference type="Proteomes" id="UP000809431"/>
    </source>
</evidence>
<dbReference type="InterPro" id="IPR014284">
    <property type="entry name" value="RNA_pol_sigma-70_dom"/>
</dbReference>
<dbReference type="InterPro" id="IPR013325">
    <property type="entry name" value="RNA_pol_sigma_r2"/>
</dbReference>
<reference evidence="4 5" key="1">
    <citation type="submission" date="2021-01" db="EMBL/GenBank/DDBJ databases">
        <title>Draft Genome Sequence and Polyhydroxyalkanoate Biosynthetic Potential of Jeongeupia naejangsanensis Type Strain DSM 24253.</title>
        <authorList>
            <person name="Turrini P."/>
            <person name="Artuso I."/>
            <person name="Lugli G.A."/>
            <person name="Frangipani E."/>
            <person name="Ventura M."/>
            <person name="Visca P."/>
        </authorList>
    </citation>
    <scope>NUCLEOTIDE SEQUENCE [LARGE SCALE GENOMIC DNA]</scope>
    <source>
        <strain evidence="4 5">DSM 24253</strain>
    </source>
</reference>
<dbReference type="InterPro" id="IPR007627">
    <property type="entry name" value="RNA_pol_sigma70_r2"/>
</dbReference>
<dbReference type="InterPro" id="IPR036388">
    <property type="entry name" value="WH-like_DNA-bd_sf"/>
</dbReference>
<name>A0ABS2BN83_9NEIS</name>
<dbReference type="SUPFAM" id="SSF88659">
    <property type="entry name" value="Sigma3 and sigma4 domains of RNA polymerase sigma factors"/>
    <property type="match status" value="1"/>
</dbReference>
<dbReference type="InterPro" id="IPR032710">
    <property type="entry name" value="NTF2-like_dom_sf"/>
</dbReference>
<dbReference type="NCBIfam" id="NF007214">
    <property type="entry name" value="PRK09636.1"/>
    <property type="match status" value="1"/>
</dbReference>
<dbReference type="PANTHER" id="PTHR30173:SF36">
    <property type="entry name" value="ECF RNA POLYMERASE SIGMA FACTOR SIGJ"/>
    <property type="match status" value="1"/>
</dbReference>
<evidence type="ECO:0000259" key="2">
    <source>
        <dbReference type="Pfam" id="PF04542"/>
    </source>
</evidence>
<dbReference type="SUPFAM" id="SSF88946">
    <property type="entry name" value="Sigma2 domain of RNA polymerase sigma factors"/>
    <property type="match status" value="1"/>
</dbReference>
<dbReference type="PANTHER" id="PTHR30173">
    <property type="entry name" value="SIGMA 19 FACTOR"/>
    <property type="match status" value="1"/>
</dbReference>
<feature type="domain" description="RNA polymerase sigma-70 region 2" evidence="2">
    <location>
        <begin position="4"/>
        <end position="67"/>
    </location>
</feature>
<dbReference type="InterPro" id="IPR013324">
    <property type="entry name" value="RNA_pol_sigma_r3/r4-like"/>
</dbReference>
<organism evidence="4 5">
    <name type="scientific">Jeongeupia naejangsanensis</name>
    <dbReference type="NCBI Taxonomy" id="613195"/>
    <lineage>
        <taxon>Bacteria</taxon>
        <taxon>Pseudomonadati</taxon>
        <taxon>Pseudomonadota</taxon>
        <taxon>Betaproteobacteria</taxon>
        <taxon>Neisseriales</taxon>
        <taxon>Chitinibacteraceae</taxon>
        <taxon>Jeongeupia</taxon>
    </lineage>
</organism>
<sequence length="284" mass="32056">MAEFQQHRARLFGLAYRMLGTRHDADDVLQDAWLRWQSGRPAELVSSEAWLVTLVTRLSIDRLRQARQERAVYSGPWLPEPVAEPIEPRSPADVLEHYNDVSIAFMTLLERLGPDERAAFLLREVFDTDYAEIAVMLDKREDSCRQLVSRARQRIEADRPRFAVSRDAHRALLARFAAAAHSGDVSELAPLFSTDVVLVGDGGGKVFSALRPLLGPDRLAMLFHAIARRNGDCCRFVETEINGEPCLARYVDGVLDTVYCFVTDGVQIREVYVLRNPDKLAGLY</sequence>
<dbReference type="Pfam" id="PF04542">
    <property type="entry name" value="Sigma70_r2"/>
    <property type="match status" value="1"/>
</dbReference>
<dbReference type="Pfam" id="PF08281">
    <property type="entry name" value="Sigma70_r4_2"/>
    <property type="match status" value="1"/>
</dbReference>
<dbReference type="InterPro" id="IPR052704">
    <property type="entry name" value="ECF_Sigma-70_Domain"/>
</dbReference>
<keyword evidence="5" id="KW-1185">Reference proteome</keyword>
<comment type="caution">
    <text evidence="4">The sequence shown here is derived from an EMBL/GenBank/DDBJ whole genome shotgun (WGS) entry which is preliminary data.</text>
</comment>
<dbReference type="InterPro" id="IPR013249">
    <property type="entry name" value="RNA_pol_sigma70_r4_t2"/>
</dbReference>
<dbReference type="SUPFAM" id="SSF54427">
    <property type="entry name" value="NTF2-like"/>
    <property type="match status" value="1"/>
</dbReference>
<protein>
    <submittedName>
        <fullName evidence="4">RNA polymerase sigma-70 factor</fullName>
    </submittedName>
</protein>
<evidence type="ECO:0000313" key="4">
    <source>
        <dbReference type="EMBL" id="MBM3116885.1"/>
    </source>
</evidence>
<comment type="subunit">
    <text evidence="1">Interacts transiently with the RNA polymerase catalytic core formed by RpoA, RpoB, RpoC and RpoZ (2 alpha, 1 beta, 1 beta' and 1 omega subunit) to form the RNA polymerase holoenzyme that can initiate transcription.</text>
</comment>
<accession>A0ABS2BN83</accession>
<feature type="domain" description="RNA polymerase sigma factor 70 region 4 type 2" evidence="3">
    <location>
        <begin position="104"/>
        <end position="155"/>
    </location>
</feature>
<evidence type="ECO:0000256" key="1">
    <source>
        <dbReference type="ARBA" id="ARBA00011344"/>
    </source>
</evidence>
<dbReference type="Gene3D" id="1.10.10.10">
    <property type="entry name" value="Winged helix-like DNA-binding domain superfamily/Winged helix DNA-binding domain"/>
    <property type="match status" value="1"/>
</dbReference>
<dbReference type="Proteomes" id="UP000809431">
    <property type="component" value="Unassembled WGS sequence"/>
</dbReference>